<proteinExistence type="predicted"/>
<dbReference type="EMBL" id="MU971345">
    <property type="protein sequence ID" value="KAK9239615.1"/>
    <property type="molecule type" value="Genomic_DNA"/>
</dbReference>
<sequence length="434" mass="47359">MPSQEAQVPATQVILADAEIPPVEVSQGQNDWDYPEGGKEAWRCLFGSFLLMIPSFGFQTAIGAIQDYISTHQLSNYTVRDVGWIAAVLVFLTLFLGVQVGPLFDRYGPRYLLLCGTAASVTSYVVLAQCQKYWQFMLCLSVCGGIASAIITTVSIAVLSHWFYKRRAFASGVCMGGSSIGGAVMPLILRSLFPRYGWTWSIRIIAFMALGCYALGVLLVQGRLPKRKLARAVIDFRVFSSPRLFFLAVGVFSFEFIVFGCAALLPTYVRFANFGPDTQFYGLAILNSCSFLGRTVPGLAADKIGRFNILLLLVVITLTAMAAVWLPVGDHSEATLYVVVALFGFGSGGWLSLAPVCAGQLCRTEEYGRFYGTLYSVAAFGVLLTVPVGGELLQSTTPQVLIGFYAAVLFAGLACITASRWALLDWKWQWKVKV</sequence>
<keyword evidence="2" id="KW-1185">Reference proteome</keyword>
<evidence type="ECO:0000313" key="2">
    <source>
        <dbReference type="Proteomes" id="UP001433508"/>
    </source>
</evidence>
<comment type="caution">
    <text evidence="1">The sequence shown here is derived from an EMBL/GenBank/DDBJ whole genome shotgun (WGS) entry which is preliminary data.</text>
</comment>
<gene>
    <name evidence="1" type="ORF">V1525DRAFT_372457</name>
</gene>
<protein>
    <submittedName>
        <fullName evidence="1">Transporter MCH4</fullName>
    </submittedName>
</protein>
<dbReference type="Proteomes" id="UP001433508">
    <property type="component" value="Unassembled WGS sequence"/>
</dbReference>
<evidence type="ECO:0000313" key="1">
    <source>
        <dbReference type="EMBL" id="KAK9239615.1"/>
    </source>
</evidence>
<accession>A0ACC3T7S7</accession>
<name>A0ACC3T7S7_LIPKO</name>
<reference evidence="2" key="1">
    <citation type="journal article" date="2024" name="Front. Bioeng. Biotechnol.">
        <title>Genome-scale model development and genomic sequencing of the oleaginous clade Lipomyces.</title>
        <authorList>
            <person name="Czajka J.J."/>
            <person name="Han Y."/>
            <person name="Kim J."/>
            <person name="Mondo S.J."/>
            <person name="Hofstad B.A."/>
            <person name="Robles A."/>
            <person name="Haridas S."/>
            <person name="Riley R."/>
            <person name="LaButti K."/>
            <person name="Pangilinan J."/>
            <person name="Andreopoulos W."/>
            <person name="Lipzen A."/>
            <person name="Yan J."/>
            <person name="Wang M."/>
            <person name="Ng V."/>
            <person name="Grigoriev I.V."/>
            <person name="Spatafora J.W."/>
            <person name="Magnuson J.K."/>
            <person name="Baker S.E."/>
            <person name="Pomraning K.R."/>
        </authorList>
    </citation>
    <scope>NUCLEOTIDE SEQUENCE [LARGE SCALE GENOMIC DNA]</scope>
    <source>
        <strain evidence="2">CBS 7786</strain>
    </source>
</reference>
<organism evidence="1 2">
    <name type="scientific">Lipomyces kononenkoae</name>
    <name type="common">Yeast</name>
    <dbReference type="NCBI Taxonomy" id="34357"/>
    <lineage>
        <taxon>Eukaryota</taxon>
        <taxon>Fungi</taxon>
        <taxon>Dikarya</taxon>
        <taxon>Ascomycota</taxon>
        <taxon>Saccharomycotina</taxon>
        <taxon>Lipomycetes</taxon>
        <taxon>Lipomycetales</taxon>
        <taxon>Lipomycetaceae</taxon>
        <taxon>Lipomyces</taxon>
    </lineage>
</organism>